<evidence type="ECO:0000313" key="11">
    <source>
        <dbReference type="Proteomes" id="UP000544090"/>
    </source>
</evidence>
<feature type="compositionally biased region" description="Basic residues" evidence="8">
    <location>
        <begin position="20"/>
        <end position="29"/>
    </location>
</feature>
<feature type="region of interest" description="Disordered" evidence="8">
    <location>
        <begin position="1"/>
        <end position="29"/>
    </location>
</feature>
<dbReference type="PANTHER" id="PTHR43390:SF1">
    <property type="entry name" value="CHLOROPLAST PROCESSING PEPTIDASE"/>
    <property type="match status" value="1"/>
</dbReference>
<dbReference type="NCBIfam" id="TIGR02227">
    <property type="entry name" value="sigpep_I_bact"/>
    <property type="match status" value="1"/>
</dbReference>
<evidence type="ECO:0000256" key="1">
    <source>
        <dbReference type="ARBA" id="ARBA00000677"/>
    </source>
</evidence>
<evidence type="ECO:0000313" key="10">
    <source>
        <dbReference type="EMBL" id="NKX55305.1"/>
    </source>
</evidence>
<dbReference type="InterPro" id="IPR000223">
    <property type="entry name" value="Pept_S26A_signal_pept_1"/>
</dbReference>
<dbReference type="AlphaFoldDB" id="A0A7X6HFB0"/>
<feature type="transmembrane region" description="Helical" evidence="7">
    <location>
        <begin position="44"/>
        <end position="63"/>
    </location>
</feature>
<sequence>MEQDPADNPETRADVEGPGRRSRRSGKRRGSAAKSPLLSWLREIGIIIGVALVLSFLIKTFLFRAFYIPSTSMEDTLEVDDRIFVNLLVPEPFALGRGDVVVFRDDLGWLPPNGGGAGQNWFQQALTFVGLLPDSSQQHLVKRVIGVGGDKVVCCDADGRISVNGQPLEEPYLAPGSDNERIPFEVTVPEGKLWMMGDNRNHSADSREHRQEPSGGFVDAQSVEGKAAVIAWPLERAGFLGSYPEVFESVPADPAARPVQHGAQ</sequence>
<organism evidence="10 11">
    <name type="scientific">Arthrobacter mobilis</name>
    <dbReference type="NCBI Taxonomy" id="2724944"/>
    <lineage>
        <taxon>Bacteria</taxon>
        <taxon>Bacillati</taxon>
        <taxon>Actinomycetota</taxon>
        <taxon>Actinomycetes</taxon>
        <taxon>Micrococcales</taxon>
        <taxon>Micrococcaceae</taxon>
        <taxon>Arthrobacter</taxon>
    </lineage>
</organism>
<dbReference type="Pfam" id="PF10502">
    <property type="entry name" value="Peptidase_S26"/>
    <property type="match status" value="1"/>
</dbReference>
<keyword evidence="11" id="KW-1185">Reference proteome</keyword>
<feature type="active site" evidence="6">
    <location>
        <position position="72"/>
    </location>
</feature>
<evidence type="ECO:0000256" key="3">
    <source>
        <dbReference type="ARBA" id="ARBA00009370"/>
    </source>
</evidence>
<keyword evidence="7" id="KW-0812">Transmembrane</keyword>
<keyword evidence="7" id="KW-1133">Transmembrane helix</keyword>
<feature type="compositionally biased region" description="Basic and acidic residues" evidence="8">
    <location>
        <begin position="9"/>
        <end position="19"/>
    </location>
</feature>
<evidence type="ECO:0000256" key="8">
    <source>
        <dbReference type="SAM" id="MobiDB-lite"/>
    </source>
</evidence>
<dbReference type="GO" id="GO:0006465">
    <property type="term" value="P:signal peptide processing"/>
    <property type="evidence" value="ECO:0007669"/>
    <property type="project" value="InterPro"/>
</dbReference>
<proteinExistence type="inferred from homology"/>
<comment type="caution">
    <text evidence="10">The sequence shown here is derived from an EMBL/GenBank/DDBJ whole genome shotgun (WGS) entry which is preliminary data.</text>
</comment>
<gene>
    <name evidence="10" type="primary">lepB</name>
    <name evidence="10" type="ORF">HGG74_12280</name>
</gene>
<dbReference type="GO" id="GO:0005886">
    <property type="term" value="C:plasma membrane"/>
    <property type="evidence" value="ECO:0007669"/>
    <property type="project" value="UniProtKB-SubCell"/>
</dbReference>
<dbReference type="RefSeq" id="WP_168486719.1">
    <property type="nucleotide sequence ID" value="NZ_JAAZSQ010000011.1"/>
</dbReference>
<dbReference type="PANTHER" id="PTHR43390">
    <property type="entry name" value="SIGNAL PEPTIDASE I"/>
    <property type="match status" value="1"/>
</dbReference>
<dbReference type="Gene3D" id="2.10.109.10">
    <property type="entry name" value="Umud Fragment, subunit A"/>
    <property type="match status" value="1"/>
</dbReference>
<evidence type="ECO:0000256" key="6">
    <source>
        <dbReference type="PIRSR" id="PIRSR600223-1"/>
    </source>
</evidence>
<keyword evidence="7" id="KW-0472">Membrane</keyword>
<feature type="domain" description="Peptidase S26" evidence="9">
    <location>
        <begin position="42"/>
        <end position="232"/>
    </location>
</feature>
<name>A0A7X6HFB0_9MICC</name>
<comment type="similarity">
    <text evidence="3 7">Belongs to the peptidase S26 family.</text>
</comment>
<dbReference type="SUPFAM" id="SSF51306">
    <property type="entry name" value="LexA/Signal peptidase"/>
    <property type="match status" value="1"/>
</dbReference>
<dbReference type="PRINTS" id="PR00727">
    <property type="entry name" value="LEADERPTASE"/>
</dbReference>
<dbReference type="CDD" id="cd06530">
    <property type="entry name" value="S26_SPase_I"/>
    <property type="match status" value="1"/>
</dbReference>
<evidence type="ECO:0000256" key="4">
    <source>
        <dbReference type="ARBA" id="ARBA00013208"/>
    </source>
</evidence>
<evidence type="ECO:0000256" key="7">
    <source>
        <dbReference type="RuleBase" id="RU362042"/>
    </source>
</evidence>
<keyword evidence="5 7" id="KW-0378">Hydrolase</keyword>
<dbReference type="GO" id="GO:0009003">
    <property type="term" value="F:signal peptidase activity"/>
    <property type="evidence" value="ECO:0007669"/>
    <property type="project" value="UniProtKB-EC"/>
</dbReference>
<comment type="subcellular location">
    <subcellularLocation>
        <location evidence="2">Cell membrane</location>
        <topology evidence="2">Single-pass type II membrane protein</topology>
    </subcellularLocation>
    <subcellularLocation>
        <location evidence="7">Membrane</location>
        <topology evidence="7">Single-pass type II membrane protein</topology>
    </subcellularLocation>
</comment>
<dbReference type="PROSITE" id="PS00761">
    <property type="entry name" value="SPASE_I_3"/>
    <property type="match status" value="1"/>
</dbReference>
<keyword evidence="7" id="KW-0645">Protease</keyword>
<dbReference type="EMBL" id="JAAZSQ010000011">
    <property type="protein sequence ID" value="NKX55305.1"/>
    <property type="molecule type" value="Genomic_DNA"/>
</dbReference>
<dbReference type="InterPro" id="IPR019533">
    <property type="entry name" value="Peptidase_S26"/>
</dbReference>
<dbReference type="EC" id="3.4.21.89" evidence="4 7"/>
<reference evidence="10 11" key="1">
    <citation type="submission" date="2020-04" db="EMBL/GenBank/DDBJ databases">
        <title>Arthrobacter sp. nov.</title>
        <authorList>
            <person name="Liu S."/>
        </authorList>
    </citation>
    <scope>NUCLEOTIDE SEQUENCE [LARGE SCALE GENOMIC DNA]</scope>
    <source>
        <strain evidence="10 11">E918</strain>
    </source>
</reference>
<dbReference type="Proteomes" id="UP000544090">
    <property type="component" value="Unassembled WGS sequence"/>
</dbReference>
<feature type="active site" evidence="6">
    <location>
        <position position="142"/>
    </location>
</feature>
<dbReference type="InterPro" id="IPR036286">
    <property type="entry name" value="LexA/Signal_pep-like_sf"/>
</dbReference>
<protein>
    <recommendedName>
        <fullName evidence="4 7">Signal peptidase I</fullName>
        <ecNumber evidence="4 7">3.4.21.89</ecNumber>
    </recommendedName>
</protein>
<accession>A0A7X6HFB0</accession>
<evidence type="ECO:0000256" key="2">
    <source>
        <dbReference type="ARBA" id="ARBA00004401"/>
    </source>
</evidence>
<evidence type="ECO:0000259" key="9">
    <source>
        <dbReference type="Pfam" id="PF10502"/>
    </source>
</evidence>
<dbReference type="GO" id="GO:0004252">
    <property type="term" value="F:serine-type endopeptidase activity"/>
    <property type="evidence" value="ECO:0007669"/>
    <property type="project" value="InterPro"/>
</dbReference>
<comment type="catalytic activity">
    <reaction evidence="1 7">
        <text>Cleavage of hydrophobic, N-terminal signal or leader sequences from secreted and periplasmic proteins.</text>
        <dbReference type="EC" id="3.4.21.89"/>
    </reaction>
</comment>
<dbReference type="InterPro" id="IPR019758">
    <property type="entry name" value="Pept_S26A_signal_pept_1_CS"/>
</dbReference>
<evidence type="ECO:0000256" key="5">
    <source>
        <dbReference type="ARBA" id="ARBA00022801"/>
    </source>
</evidence>